<dbReference type="GO" id="GO:0015252">
    <property type="term" value="F:proton channel activity"/>
    <property type="evidence" value="ECO:0007669"/>
    <property type="project" value="InterPro"/>
</dbReference>
<dbReference type="Pfam" id="PF06736">
    <property type="entry name" value="TMEM175"/>
    <property type="match status" value="1"/>
</dbReference>
<evidence type="ECO:0000256" key="9">
    <source>
        <dbReference type="ARBA" id="ARBA00023065"/>
    </source>
</evidence>
<evidence type="ECO:0000256" key="2">
    <source>
        <dbReference type="ARBA" id="ARBA00006920"/>
    </source>
</evidence>
<evidence type="ECO:0000313" key="14">
    <source>
        <dbReference type="EMBL" id="GAD46038.1"/>
    </source>
</evidence>
<comment type="catalytic activity">
    <reaction evidence="12">
        <text>K(+)(in) = K(+)(out)</text>
        <dbReference type="Rhea" id="RHEA:29463"/>
        <dbReference type="ChEBI" id="CHEBI:29103"/>
    </reaction>
</comment>
<dbReference type="GO" id="GO:0005267">
    <property type="term" value="F:potassium channel activity"/>
    <property type="evidence" value="ECO:0007669"/>
    <property type="project" value="UniProtKB-KW"/>
</dbReference>
<keyword evidence="3" id="KW-0813">Transport</keyword>
<evidence type="ECO:0008006" key="16">
    <source>
        <dbReference type="Google" id="ProtNLM"/>
    </source>
</evidence>
<dbReference type="EMBL" id="BASY01000003">
    <property type="protein sequence ID" value="GAD46038.1"/>
    <property type="molecule type" value="Genomic_DNA"/>
</dbReference>
<reference evidence="15" key="1">
    <citation type="submission" date="2013-09" db="EMBL/GenBank/DDBJ databases">
        <title>Genome Sequences of seven clinical isolates and type strains of anginosus group streptococci.</title>
        <authorList>
            <person name="Maruyama F."/>
            <person name="Sakurai A."/>
            <person name="Ogura Y."/>
            <person name="Homma H."/>
            <person name="Takahashi N."/>
            <person name="Ohtsubo Y."/>
            <person name="Hoshino T."/>
            <person name="Okahashi N."/>
            <person name="Nakagawa I."/>
            <person name="Kimura S."/>
            <person name="Fujiwara T."/>
            <person name="Hayashi T."/>
            <person name="Shintani S."/>
        </authorList>
    </citation>
    <scope>NUCLEOTIDE SEQUENCE [LARGE SCALE GENOMIC DNA]</scope>
    <source>
        <strain evidence="15">T5</strain>
    </source>
</reference>
<protein>
    <recommendedName>
        <fullName evidence="16">DUF1211 domain-containing protein</fullName>
    </recommendedName>
</protein>
<feature type="transmembrane region" description="Helical" evidence="13">
    <location>
        <begin position="138"/>
        <end position="169"/>
    </location>
</feature>
<evidence type="ECO:0000256" key="5">
    <source>
        <dbReference type="ARBA" id="ARBA00022692"/>
    </source>
</evidence>
<keyword evidence="8 13" id="KW-1133">Transmembrane helix</keyword>
<evidence type="ECO:0000256" key="12">
    <source>
        <dbReference type="ARBA" id="ARBA00034430"/>
    </source>
</evidence>
<proteinExistence type="inferred from homology"/>
<evidence type="ECO:0000256" key="13">
    <source>
        <dbReference type="SAM" id="Phobius"/>
    </source>
</evidence>
<keyword evidence="7" id="KW-0630">Potassium</keyword>
<comment type="subcellular location">
    <subcellularLocation>
        <location evidence="1">Membrane</location>
        <topology evidence="1">Multi-pass membrane protein</topology>
    </subcellularLocation>
</comment>
<gene>
    <name evidence="14" type="ORF">ANG6_0533</name>
</gene>
<dbReference type="GO" id="GO:0016020">
    <property type="term" value="C:membrane"/>
    <property type="evidence" value="ECO:0007669"/>
    <property type="project" value="UniProtKB-SubCell"/>
</dbReference>
<dbReference type="InterPro" id="IPR010617">
    <property type="entry name" value="TMEM175-like"/>
</dbReference>
<keyword evidence="6" id="KW-0631">Potassium channel</keyword>
<comment type="similarity">
    <text evidence="2">Belongs to the TMEM175 family.</text>
</comment>
<evidence type="ECO:0000313" key="15">
    <source>
        <dbReference type="Proteomes" id="UP000016981"/>
    </source>
</evidence>
<feature type="transmembrane region" description="Helical" evidence="13">
    <location>
        <begin position="92"/>
        <end position="111"/>
    </location>
</feature>
<sequence length="175" mass="20361">MIAIIMTILVLELEKPKTFDLQGLWELRTNFFAYGLSFFWLGAMWTNFHSSSQVVEKISQKTVWAAIVMLFFSSFFPYMTKLVASNFNNATMRVFYGVIVLLISFSVLWYYHTLVEVNQTAEIEQLNISRLHWMKWDIAIKILGIILSLTIFPATEIFSVLITLCVLVIPNQFRL</sequence>
<feature type="transmembrane region" description="Helical" evidence="13">
    <location>
        <begin position="62"/>
        <end position="80"/>
    </location>
</feature>
<keyword evidence="5 13" id="KW-0812">Transmembrane</keyword>
<evidence type="ECO:0000256" key="10">
    <source>
        <dbReference type="ARBA" id="ARBA00023136"/>
    </source>
</evidence>
<evidence type="ECO:0000256" key="7">
    <source>
        <dbReference type="ARBA" id="ARBA00022958"/>
    </source>
</evidence>
<keyword evidence="4" id="KW-0633">Potassium transport</keyword>
<keyword evidence="9" id="KW-0406">Ion transport</keyword>
<feature type="transmembrane region" description="Helical" evidence="13">
    <location>
        <begin position="31"/>
        <end position="50"/>
    </location>
</feature>
<dbReference type="Proteomes" id="UP000016981">
    <property type="component" value="Unassembled WGS sequence"/>
</dbReference>
<comment type="caution">
    <text evidence="14">The sequence shown here is derived from an EMBL/GenBank/DDBJ whole genome shotgun (WGS) entry which is preliminary data.</text>
</comment>
<evidence type="ECO:0000256" key="4">
    <source>
        <dbReference type="ARBA" id="ARBA00022538"/>
    </source>
</evidence>
<accession>A0AAN4P858</accession>
<organism evidence="14 15">
    <name type="scientific">Streptococcus anginosus T5</name>
    <dbReference type="NCBI Taxonomy" id="1163302"/>
    <lineage>
        <taxon>Bacteria</taxon>
        <taxon>Bacillati</taxon>
        <taxon>Bacillota</taxon>
        <taxon>Bacilli</taxon>
        <taxon>Lactobacillales</taxon>
        <taxon>Streptococcaceae</taxon>
        <taxon>Streptococcus</taxon>
        <taxon>Streptococcus anginosus group</taxon>
    </lineage>
</organism>
<evidence type="ECO:0000256" key="1">
    <source>
        <dbReference type="ARBA" id="ARBA00004141"/>
    </source>
</evidence>
<evidence type="ECO:0000256" key="3">
    <source>
        <dbReference type="ARBA" id="ARBA00022448"/>
    </source>
</evidence>
<dbReference type="AlphaFoldDB" id="A0AAN4P858"/>
<evidence type="ECO:0000256" key="11">
    <source>
        <dbReference type="ARBA" id="ARBA00023303"/>
    </source>
</evidence>
<evidence type="ECO:0000256" key="6">
    <source>
        <dbReference type="ARBA" id="ARBA00022826"/>
    </source>
</evidence>
<keyword evidence="11" id="KW-0407">Ion channel</keyword>
<evidence type="ECO:0000256" key="8">
    <source>
        <dbReference type="ARBA" id="ARBA00022989"/>
    </source>
</evidence>
<name>A0AAN4P858_STRAP</name>
<keyword evidence="10 13" id="KW-0472">Membrane</keyword>